<dbReference type="InterPro" id="IPR011766">
    <property type="entry name" value="TPP_enzyme_TPP-bd"/>
</dbReference>
<dbReference type="EMBL" id="SKBQ01000004">
    <property type="protein sequence ID" value="TPX11268.1"/>
    <property type="molecule type" value="Genomic_DNA"/>
</dbReference>
<proteinExistence type="inferred from homology"/>
<dbReference type="InterPro" id="IPR047214">
    <property type="entry name" value="TPP_PDC_IPDC"/>
</dbReference>
<dbReference type="InterPro" id="IPR029035">
    <property type="entry name" value="DHS-like_NAD/FAD-binding_dom"/>
</dbReference>
<dbReference type="PANTHER" id="PTHR43452">
    <property type="entry name" value="PYRUVATE DECARBOXYLASE"/>
    <property type="match status" value="1"/>
</dbReference>
<evidence type="ECO:0000256" key="1">
    <source>
        <dbReference type="ARBA" id="ARBA00001041"/>
    </source>
</evidence>
<evidence type="ECO:0000256" key="7">
    <source>
        <dbReference type="ARBA" id="ARBA00022793"/>
    </source>
</evidence>
<evidence type="ECO:0000256" key="11">
    <source>
        <dbReference type="PIRSR" id="PIRSR036565-2"/>
    </source>
</evidence>
<reference evidence="16 17" key="1">
    <citation type="submission" date="2019-06" db="EMBL/GenBank/DDBJ databases">
        <title>Draft genome sequence of the filamentous fungus Phialemoniopsis curvata isolated from diesel fuel.</title>
        <authorList>
            <person name="Varaljay V.A."/>
            <person name="Lyon W.J."/>
            <person name="Crouch A.L."/>
            <person name="Drake C.E."/>
            <person name="Hollomon J.M."/>
            <person name="Nadeau L.J."/>
            <person name="Nunn H.S."/>
            <person name="Stevenson B.S."/>
            <person name="Bojanowski C.L."/>
            <person name="Crookes-Goodson W.J."/>
        </authorList>
    </citation>
    <scope>NUCLEOTIDE SEQUENCE [LARGE SCALE GENOMIC DNA]</scope>
    <source>
        <strain evidence="16 17">D216</strain>
    </source>
</reference>
<accession>A0A507B2Y1</accession>
<evidence type="ECO:0000256" key="5">
    <source>
        <dbReference type="ARBA" id="ARBA00014422"/>
    </source>
</evidence>
<organism evidence="16 17">
    <name type="scientific">Thyridium curvatum</name>
    <dbReference type="NCBI Taxonomy" id="1093900"/>
    <lineage>
        <taxon>Eukaryota</taxon>
        <taxon>Fungi</taxon>
        <taxon>Dikarya</taxon>
        <taxon>Ascomycota</taxon>
        <taxon>Pezizomycotina</taxon>
        <taxon>Sordariomycetes</taxon>
        <taxon>Sordariomycetidae</taxon>
        <taxon>Thyridiales</taxon>
        <taxon>Thyridiaceae</taxon>
        <taxon>Thyridium</taxon>
    </lineage>
</organism>
<dbReference type="InterPro" id="IPR012000">
    <property type="entry name" value="Thiamin_PyroP_enz_cen_dom"/>
</dbReference>
<comment type="catalytic activity">
    <reaction evidence="1">
        <text>a 2-oxocarboxylate + H(+) = an aldehyde + CO2</text>
        <dbReference type="Rhea" id="RHEA:11628"/>
        <dbReference type="ChEBI" id="CHEBI:15378"/>
        <dbReference type="ChEBI" id="CHEBI:16526"/>
        <dbReference type="ChEBI" id="CHEBI:17478"/>
        <dbReference type="ChEBI" id="CHEBI:35179"/>
        <dbReference type="EC" id="4.1.1.1"/>
    </reaction>
</comment>
<dbReference type="GO" id="GO:0005829">
    <property type="term" value="C:cytosol"/>
    <property type="evidence" value="ECO:0007669"/>
    <property type="project" value="TreeGrafter"/>
</dbReference>
<dbReference type="PIRSF" id="PIRSF036565">
    <property type="entry name" value="Pyruvt_ip_decrb"/>
    <property type="match status" value="1"/>
</dbReference>
<name>A0A507B2Y1_9PEZI</name>
<feature type="domain" description="Thiamine pyrophosphate enzyme central" evidence="13">
    <location>
        <begin position="200"/>
        <end position="323"/>
    </location>
</feature>
<dbReference type="Pfam" id="PF02775">
    <property type="entry name" value="TPP_enzyme_C"/>
    <property type="match status" value="1"/>
</dbReference>
<dbReference type="SUPFAM" id="SSF52467">
    <property type="entry name" value="DHS-like NAD/FAD-binding domain"/>
    <property type="match status" value="1"/>
</dbReference>
<keyword evidence="8 11" id="KW-0460">Magnesium</keyword>
<feature type="binding site" evidence="11">
    <location>
        <position position="481"/>
    </location>
    <ligand>
        <name>Mg(2+)</name>
        <dbReference type="ChEBI" id="CHEBI:18420"/>
    </ligand>
</feature>
<evidence type="ECO:0000313" key="17">
    <source>
        <dbReference type="Proteomes" id="UP000319257"/>
    </source>
</evidence>
<evidence type="ECO:0000259" key="15">
    <source>
        <dbReference type="Pfam" id="PF02776"/>
    </source>
</evidence>
<gene>
    <name evidence="16" type="ORF">E0L32_001086</name>
</gene>
<evidence type="ECO:0000256" key="8">
    <source>
        <dbReference type="ARBA" id="ARBA00022842"/>
    </source>
</evidence>
<dbReference type="RefSeq" id="XP_030992979.1">
    <property type="nucleotide sequence ID" value="XM_031133573.1"/>
</dbReference>
<dbReference type="AlphaFoldDB" id="A0A507B2Y1"/>
<sequence>MPGSIDLAEYLFTRLRQLGLGAVHGVPGDYNLQLIDFVEPSGLTWVGSANELNAGYAADGYARVKGIGAVLTTFGVGELSAINAIAGAYTELAPVVHIVGTPRRESRDSRLLIHHTFNDGDYGRFAKMHAEVTHAQAHLRDPRSSAQQIDEVLQQCLLSSRPVYIDIPLDMVTTPVSRARLDTPIEIPEPEFNPAEDEVVRQIAQRITACRQPVILVDGESKSLGIVDAVQRLASSSGWPTWTAPFGKGLLDETPASFHGVFNGSFHDDATREYIEHADVILNFGPHYSSTNSSHYTAIPRVDATIAFTTLGVKIAKDTFRDVSSKRILERVLQEVDFAKIQITSAHESLSRDSLLDIQAEDSPNQITQDRVWRYLGKIVRSGDILMGETGTAGYGCRSIPLPPRTIFFSPVTWLSIGYMLPAAQGASLAQRELARESKYFGIEDARTILFIGDGSFQMTAQELATIIKHKLDVTIFLINNDGYTIERCIHGRKQVYNDISFWRYLLAPEFFGADKDTYTASAKTWGELQDAINHPSFVERKGLKMVEVCLGRDDSPPGLLSHLMKTQIDRDGM</sequence>
<feature type="domain" description="Thiamine pyrophosphate enzyme N-terminal TPP-binding" evidence="15">
    <location>
        <begin position="6"/>
        <end position="117"/>
    </location>
</feature>
<dbReference type="InParanoid" id="A0A507B2Y1"/>
<dbReference type="EC" id="4.1.1.1" evidence="4"/>
<dbReference type="Gene3D" id="3.40.50.1220">
    <property type="entry name" value="TPP-binding domain"/>
    <property type="match status" value="1"/>
</dbReference>
<evidence type="ECO:0000256" key="10">
    <source>
        <dbReference type="ARBA" id="ARBA00023239"/>
    </source>
</evidence>
<evidence type="ECO:0000256" key="6">
    <source>
        <dbReference type="ARBA" id="ARBA00022723"/>
    </source>
</evidence>
<dbReference type="InterPro" id="IPR012001">
    <property type="entry name" value="Thiamin_PyroP_enz_TPP-bd_dom"/>
</dbReference>
<dbReference type="Pfam" id="PF00205">
    <property type="entry name" value="TPP_enzyme_M"/>
    <property type="match status" value="1"/>
</dbReference>
<dbReference type="FunFam" id="3.40.50.970:FF:000019">
    <property type="entry name" value="Pyruvate decarboxylase isozyme"/>
    <property type="match status" value="1"/>
</dbReference>
<dbReference type="InterPro" id="IPR029061">
    <property type="entry name" value="THDP-binding"/>
</dbReference>
<evidence type="ECO:0000313" key="16">
    <source>
        <dbReference type="EMBL" id="TPX11268.1"/>
    </source>
</evidence>
<dbReference type="Proteomes" id="UP000319257">
    <property type="component" value="Unassembled WGS sequence"/>
</dbReference>
<evidence type="ECO:0000256" key="4">
    <source>
        <dbReference type="ARBA" id="ARBA00013202"/>
    </source>
</evidence>
<comment type="similarity">
    <text evidence="3 12">Belongs to the TPP enzyme family.</text>
</comment>
<feature type="binding site" evidence="11">
    <location>
        <position position="454"/>
    </location>
    <ligand>
        <name>Mg(2+)</name>
        <dbReference type="ChEBI" id="CHEBI:18420"/>
    </ligand>
</feature>
<keyword evidence="9 12" id="KW-0786">Thiamine pyrophosphate</keyword>
<evidence type="ECO:0000256" key="2">
    <source>
        <dbReference type="ARBA" id="ARBA00001964"/>
    </source>
</evidence>
<dbReference type="SUPFAM" id="SSF52518">
    <property type="entry name" value="Thiamin diphosphate-binding fold (THDP-binding)"/>
    <property type="match status" value="2"/>
</dbReference>
<keyword evidence="17" id="KW-1185">Reference proteome</keyword>
<evidence type="ECO:0000256" key="3">
    <source>
        <dbReference type="ARBA" id="ARBA00007812"/>
    </source>
</evidence>
<dbReference type="CDD" id="cd07038">
    <property type="entry name" value="TPP_PYR_PDC_IPDC_like"/>
    <property type="match status" value="1"/>
</dbReference>
<dbReference type="GO" id="GO:0005634">
    <property type="term" value="C:nucleus"/>
    <property type="evidence" value="ECO:0007669"/>
    <property type="project" value="TreeGrafter"/>
</dbReference>
<dbReference type="FunFam" id="3.40.50.970:FF:000024">
    <property type="entry name" value="Pyruvate decarboxylase isozyme"/>
    <property type="match status" value="1"/>
</dbReference>
<dbReference type="CDD" id="cd02005">
    <property type="entry name" value="TPP_PDC_IPDC"/>
    <property type="match status" value="1"/>
</dbReference>
<dbReference type="OrthoDB" id="3970464at2759"/>
<dbReference type="GO" id="GO:0000949">
    <property type="term" value="P:aromatic amino acid family catabolic process to alcohol via Ehrlich pathway"/>
    <property type="evidence" value="ECO:0007669"/>
    <property type="project" value="TreeGrafter"/>
</dbReference>
<dbReference type="InterPro" id="IPR047213">
    <property type="entry name" value="TPP_PYR_PDC_IPDC-like"/>
</dbReference>
<dbReference type="PANTHER" id="PTHR43452:SF11">
    <property type="entry name" value="PYRUVATE DECARBOXYLASE"/>
    <property type="match status" value="1"/>
</dbReference>
<comment type="cofactor">
    <cofactor evidence="11">
        <name>Mg(2+)</name>
        <dbReference type="ChEBI" id="CHEBI:18420"/>
    </cofactor>
    <text evidence="11">Binds 1 Mg(2+) per subunit.</text>
</comment>
<keyword evidence="7" id="KW-0210">Decarboxylase</keyword>
<keyword evidence="6 11" id="KW-0479">Metal-binding</keyword>
<comment type="cofactor">
    <cofactor evidence="2">
        <name>thiamine diphosphate</name>
        <dbReference type="ChEBI" id="CHEBI:58937"/>
    </cofactor>
</comment>
<feature type="domain" description="Thiamine pyrophosphate enzyme TPP-binding" evidence="14">
    <location>
        <begin position="403"/>
        <end position="489"/>
    </location>
</feature>
<evidence type="ECO:0000259" key="14">
    <source>
        <dbReference type="Pfam" id="PF02775"/>
    </source>
</evidence>
<dbReference type="GO" id="GO:0030976">
    <property type="term" value="F:thiamine pyrophosphate binding"/>
    <property type="evidence" value="ECO:0007669"/>
    <property type="project" value="InterPro"/>
</dbReference>
<dbReference type="GO" id="GO:0004737">
    <property type="term" value="F:pyruvate decarboxylase activity"/>
    <property type="evidence" value="ECO:0007669"/>
    <property type="project" value="UniProtKB-EC"/>
</dbReference>
<evidence type="ECO:0000259" key="13">
    <source>
        <dbReference type="Pfam" id="PF00205"/>
    </source>
</evidence>
<evidence type="ECO:0000256" key="9">
    <source>
        <dbReference type="ARBA" id="ARBA00023052"/>
    </source>
</evidence>
<comment type="caution">
    <text evidence="16">The sequence shown here is derived from an EMBL/GenBank/DDBJ whole genome shotgun (WGS) entry which is preliminary data.</text>
</comment>
<dbReference type="Gene3D" id="3.40.50.970">
    <property type="match status" value="2"/>
</dbReference>
<evidence type="ECO:0000256" key="12">
    <source>
        <dbReference type="RuleBase" id="RU362132"/>
    </source>
</evidence>
<dbReference type="STRING" id="1093900.A0A507B2Y1"/>
<dbReference type="InterPro" id="IPR012110">
    <property type="entry name" value="PDC/IPDC-like"/>
</dbReference>
<feature type="binding site" evidence="11">
    <location>
        <position position="483"/>
    </location>
    <ligand>
        <name>Mg(2+)</name>
        <dbReference type="ChEBI" id="CHEBI:18420"/>
    </ligand>
</feature>
<keyword evidence="10" id="KW-0456">Lyase</keyword>
<dbReference type="GO" id="GO:0000287">
    <property type="term" value="F:magnesium ion binding"/>
    <property type="evidence" value="ECO:0007669"/>
    <property type="project" value="InterPro"/>
</dbReference>
<protein>
    <recommendedName>
        <fullName evidence="5">Pyruvate decarboxylase</fullName>
        <ecNumber evidence="4">4.1.1.1</ecNumber>
    </recommendedName>
</protein>
<dbReference type="GeneID" id="41968533"/>
<dbReference type="Pfam" id="PF02776">
    <property type="entry name" value="TPP_enzyme_N"/>
    <property type="match status" value="1"/>
</dbReference>